<sequence length="1218" mass="136986">MTRILLAIVTLLLAVSFHETSAQSPSVVKRIILVGDAGELHSNGKNPVIDAVRNTFDLQDDRNVVIFLGDNVYPRGVPDSLSSQYAMAKEILDYQINLVKGTNATGFIIPGNHDWDKSKPDGWDIIRNQQRYVDSMHLSNFTFLPKDGCPGPVEVNISKDITLIIMDSEWWVFPYKKPGLESSCDCKDNDEVLTKIGDIAAANRDKIIIFATHHPFRSYGPHGGYYTIKQHIFPLTDLRPYLYIPLPVIGSIYPLARGVFGTPEDMPHPKYQAMIKGVEEALKPHGSVVFVSGHDHTLQMIKDKGNDYIVSGSGAKNNRVHKGPKALYTSTENGFAVIELLSDSTLTSKFYVAEKGKEPVFTSDLHRLQEKQRMAVAYTLPSQLPAYIRTVADSQYVSAGGFKRWILGDNYRKVWATPLNFPVLNLATAKGGLKVLQRGGGKQTHSLRLEDSTGTEYVLRSLKKYPLAAIPELLRETIAKDVVQDQISAANPYAPLAVAVLAEAEGVPHTHPTFVYLPRDTALGLLASDFGNDVFLFEEREPETGKGDKTYNTPKVVGKITGDNDERVDQKSVLRARLLDMYIMDFDRHDDQWRWYREKHKGTHYYYPVPRDRDQAFFLNQGVIPRLAARPWLLPGIQGFRDQIPDINGFNFSARYFDRSFMNELDEKDWRKQTEKFLKKMTDSVIQAAVNAFPDSIKAQVGPMMLHRLSARRNILEENVMKYYRFLAKAVDIPATEKTELITVDKLKGGEVALNINKISKKGEVQQSIYSRTFDPRVTKEVNVYGLGGGDQFVVRGDHATPIRVRLIGGAEPDTYLDSTTTRAGKRIRVYDMKNGRDSFALSGNEQRRLSSDPANIKYKRDAFQYEKFVPMLAAGYNRDDGLLLGLGFTDTRHAWRREPFSTKHVFTATHALATKAWNFRYQGEYTDVIGKTDLVLLARAKAPNNTINFFGLGNETVFDKSGGKTISYYRARFNMYTAEGLLRTKLGAHFSVSYGPTFNYYALDKDENNHRYITNFAHNGLDSASIFKNKIYSGGKIVATIDTRNNQLIPTRGLLWNTVYSANIGLDKNSYNTHQLTSDMSLYLSFTDPANVVIVTRFGGGKIWGNYEYFQALTAGGVINLRGYRNYRFAGDALAYNNTEIRVKLFELRTYLFPASVGLLAFNDVGRVWKTGETSHVWHDGFGGGIYLAPINALIVTAALGHSTEETIGYFTLGFRF</sequence>
<protein>
    <submittedName>
        <fullName evidence="8">Calcineurin-like phosphoesterase</fullName>
    </submittedName>
</protein>
<reference evidence="9" key="1">
    <citation type="submission" date="2016-10" db="EMBL/GenBank/DDBJ databases">
        <authorList>
            <person name="Varghese N."/>
            <person name="Submissions S."/>
        </authorList>
    </citation>
    <scope>NUCLEOTIDE SEQUENCE [LARGE SCALE GENOMIC DNA]</scope>
    <source>
        <strain evidence="9">DSM 23920</strain>
    </source>
</reference>
<dbReference type="PANTHER" id="PTHR10161">
    <property type="entry name" value="TARTRATE-RESISTANT ACID PHOSPHATASE TYPE 5"/>
    <property type="match status" value="1"/>
</dbReference>
<keyword evidence="2 5" id="KW-0732">Signal</keyword>
<dbReference type="PANTHER" id="PTHR10161:SF14">
    <property type="entry name" value="TARTRATE-RESISTANT ACID PHOSPHATASE TYPE 5"/>
    <property type="match status" value="1"/>
</dbReference>
<name>A0A1H3YCZ7_9BACT</name>
<dbReference type="GO" id="GO:0016787">
    <property type="term" value="F:hydrolase activity"/>
    <property type="evidence" value="ECO:0007669"/>
    <property type="project" value="UniProtKB-KW"/>
</dbReference>
<proteinExistence type="predicted"/>
<feature type="domain" description="Bacterial surface antigen (D15)" evidence="7">
    <location>
        <begin position="970"/>
        <end position="1181"/>
    </location>
</feature>
<dbReference type="InterPro" id="IPR051558">
    <property type="entry name" value="Metallophosphoesterase_PAP"/>
</dbReference>
<dbReference type="GO" id="GO:0019867">
    <property type="term" value="C:outer membrane"/>
    <property type="evidence" value="ECO:0007669"/>
    <property type="project" value="InterPro"/>
</dbReference>
<evidence type="ECO:0000313" key="8">
    <source>
        <dbReference type="EMBL" id="SEA08832.1"/>
    </source>
</evidence>
<dbReference type="EMBL" id="FNRL01000002">
    <property type="protein sequence ID" value="SEA08832.1"/>
    <property type="molecule type" value="Genomic_DNA"/>
</dbReference>
<keyword evidence="4" id="KW-0472">Membrane</keyword>
<feature type="domain" description="Calcineurin-like phosphoesterase" evidence="6">
    <location>
        <begin position="30"/>
        <end position="229"/>
    </location>
</feature>
<dbReference type="Gene3D" id="3.60.21.10">
    <property type="match status" value="1"/>
</dbReference>
<evidence type="ECO:0000256" key="3">
    <source>
        <dbReference type="ARBA" id="ARBA00022801"/>
    </source>
</evidence>
<feature type="signal peptide" evidence="5">
    <location>
        <begin position="1"/>
        <end position="22"/>
    </location>
</feature>
<evidence type="ECO:0000259" key="6">
    <source>
        <dbReference type="Pfam" id="PF00149"/>
    </source>
</evidence>
<dbReference type="STRING" id="408074.SAMN05660909_00794"/>
<dbReference type="Gene3D" id="2.40.160.50">
    <property type="entry name" value="membrane protein fhac: a member of the omp85/tpsb transporter family"/>
    <property type="match status" value="1"/>
</dbReference>
<keyword evidence="9" id="KW-1185">Reference proteome</keyword>
<dbReference type="Pfam" id="PF00149">
    <property type="entry name" value="Metallophos"/>
    <property type="match status" value="1"/>
</dbReference>
<comment type="subcellular location">
    <subcellularLocation>
        <location evidence="1">Membrane</location>
    </subcellularLocation>
</comment>
<gene>
    <name evidence="8" type="ORF">SAMN05660909_00794</name>
</gene>
<dbReference type="OrthoDB" id="333971at2"/>
<dbReference type="InterPro" id="IPR000184">
    <property type="entry name" value="Bac_surfAg_D15"/>
</dbReference>
<dbReference type="Proteomes" id="UP000199656">
    <property type="component" value="Unassembled WGS sequence"/>
</dbReference>
<evidence type="ECO:0000313" key="9">
    <source>
        <dbReference type="Proteomes" id="UP000199656"/>
    </source>
</evidence>
<dbReference type="InterPro" id="IPR004843">
    <property type="entry name" value="Calcineurin-like_PHP"/>
</dbReference>
<evidence type="ECO:0000256" key="2">
    <source>
        <dbReference type="ARBA" id="ARBA00022729"/>
    </source>
</evidence>
<evidence type="ECO:0000256" key="4">
    <source>
        <dbReference type="ARBA" id="ARBA00023136"/>
    </source>
</evidence>
<evidence type="ECO:0000256" key="5">
    <source>
        <dbReference type="SAM" id="SignalP"/>
    </source>
</evidence>
<dbReference type="InterPro" id="IPR029052">
    <property type="entry name" value="Metallo-depent_PP-like"/>
</dbReference>
<evidence type="ECO:0000256" key="1">
    <source>
        <dbReference type="ARBA" id="ARBA00004370"/>
    </source>
</evidence>
<dbReference type="RefSeq" id="WP_089758890.1">
    <property type="nucleotide sequence ID" value="NZ_BKAT01000021.1"/>
</dbReference>
<dbReference type="Pfam" id="PF01103">
    <property type="entry name" value="Omp85"/>
    <property type="match status" value="1"/>
</dbReference>
<dbReference type="SUPFAM" id="SSF56300">
    <property type="entry name" value="Metallo-dependent phosphatases"/>
    <property type="match status" value="1"/>
</dbReference>
<dbReference type="AlphaFoldDB" id="A0A1H3YCZ7"/>
<evidence type="ECO:0000259" key="7">
    <source>
        <dbReference type="Pfam" id="PF01103"/>
    </source>
</evidence>
<organism evidence="8 9">
    <name type="scientific">Chitinophaga terrae</name>
    <name type="common">ex Kim and Jung 2007</name>
    <dbReference type="NCBI Taxonomy" id="408074"/>
    <lineage>
        <taxon>Bacteria</taxon>
        <taxon>Pseudomonadati</taxon>
        <taxon>Bacteroidota</taxon>
        <taxon>Chitinophagia</taxon>
        <taxon>Chitinophagales</taxon>
        <taxon>Chitinophagaceae</taxon>
        <taxon>Chitinophaga</taxon>
    </lineage>
</organism>
<accession>A0A1H3YCZ7</accession>
<keyword evidence="3" id="KW-0378">Hydrolase</keyword>
<feature type="chain" id="PRO_5011479256" evidence="5">
    <location>
        <begin position="23"/>
        <end position="1218"/>
    </location>
</feature>